<feature type="region of interest" description="Disordered" evidence="1">
    <location>
        <begin position="1"/>
        <end position="23"/>
    </location>
</feature>
<evidence type="ECO:0000313" key="2">
    <source>
        <dbReference type="EMBL" id="KAK5289453.1"/>
    </source>
</evidence>
<reference evidence="2 3" key="1">
    <citation type="submission" date="2023-08" db="EMBL/GenBank/DDBJ databases">
        <title>Black Yeasts Isolated from many extreme environments.</title>
        <authorList>
            <person name="Coleine C."/>
            <person name="Stajich J.E."/>
            <person name="Selbmann L."/>
        </authorList>
    </citation>
    <scope>NUCLEOTIDE SEQUENCE [LARGE SCALE GENOMIC DNA]</scope>
    <source>
        <strain evidence="2 3">CCFEE 536</strain>
    </source>
</reference>
<evidence type="ECO:0000256" key="1">
    <source>
        <dbReference type="SAM" id="MobiDB-lite"/>
    </source>
</evidence>
<keyword evidence="3" id="KW-1185">Reference proteome</keyword>
<organism evidence="2 3">
    <name type="scientific">Cryomyces antarcticus</name>
    <dbReference type="NCBI Taxonomy" id="329879"/>
    <lineage>
        <taxon>Eukaryota</taxon>
        <taxon>Fungi</taxon>
        <taxon>Dikarya</taxon>
        <taxon>Ascomycota</taxon>
        <taxon>Pezizomycotina</taxon>
        <taxon>Dothideomycetes</taxon>
        <taxon>Dothideomycetes incertae sedis</taxon>
        <taxon>Cryomyces</taxon>
    </lineage>
</organism>
<evidence type="ECO:0000313" key="3">
    <source>
        <dbReference type="Proteomes" id="UP001357485"/>
    </source>
</evidence>
<name>A0ABR0M7G0_9PEZI</name>
<comment type="caution">
    <text evidence="2">The sequence shown here is derived from an EMBL/GenBank/DDBJ whole genome shotgun (WGS) entry which is preliminary data.</text>
</comment>
<proteinExistence type="predicted"/>
<dbReference type="EMBL" id="JAVRRA010000263">
    <property type="protein sequence ID" value="KAK5289453.1"/>
    <property type="molecule type" value="Genomic_DNA"/>
</dbReference>
<gene>
    <name evidence="2" type="ORF">LTR16_002921</name>
</gene>
<dbReference type="Proteomes" id="UP001357485">
    <property type="component" value="Unassembled WGS sequence"/>
</dbReference>
<sequence>MVVLPSDSSPSYHDNRSISMSAKRVRTEAEKYCHFRDVNRGQVGQRDSAATQATRKSVYKEANRFSDFLGRPRGKYHPRRGPWAKNAKWMRAPVEKEWTGTPQERAQVAREHEDPYQRRYPCSLYEADTVCEKIMEPWFSELQGSSNLHSLEMHAESHLAVLVDAAAAKRERQVERAVALEGWELFSDVSSIAEEIVSVVSTEIESESEFELRDS</sequence>
<protein>
    <submittedName>
        <fullName evidence="2">Uncharacterized protein</fullName>
    </submittedName>
</protein>
<feature type="compositionally biased region" description="Polar residues" evidence="1">
    <location>
        <begin position="1"/>
        <end position="20"/>
    </location>
</feature>
<accession>A0ABR0M7G0</accession>